<dbReference type="AlphaFoldDB" id="A0A6T7J2Z2"/>
<name>A0A6T7J2Z2_9EUKA</name>
<reference evidence="2" key="1">
    <citation type="submission" date="2021-01" db="EMBL/GenBank/DDBJ databases">
        <authorList>
            <person name="Corre E."/>
            <person name="Pelletier E."/>
            <person name="Niang G."/>
            <person name="Scheremetjew M."/>
            <person name="Finn R."/>
            <person name="Kale V."/>
            <person name="Holt S."/>
            <person name="Cochrane G."/>
            <person name="Meng A."/>
            <person name="Brown T."/>
            <person name="Cohen L."/>
        </authorList>
    </citation>
    <scope>NUCLEOTIDE SEQUENCE</scope>
    <source>
        <strain evidence="2">PLY182g</strain>
    </source>
</reference>
<evidence type="ECO:0000256" key="1">
    <source>
        <dbReference type="SAM" id="MobiDB-lite"/>
    </source>
</evidence>
<organism evidence="2">
    <name type="scientific">Coccolithus braarudii</name>
    <dbReference type="NCBI Taxonomy" id="221442"/>
    <lineage>
        <taxon>Eukaryota</taxon>
        <taxon>Haptista</taxon>
        <taxon>Haptophyta</taxon>
        <taxon>Prymnesiophyceae</taxon>
        <taxon>Coccolithales</taxon>
        <taxon>Coccolithaceae</taxon>
        <taxon>Coccolithus</taxon>
    </lineage>
</organism>
<gene>
    <name evidence="2" type="ORF">CPEL01642_LOCUS18002</name>
    <name evidence="3" type="ORF">CPEL01642_LOCUS18003</name>
</gene>
<protein>
    <submittedName>
        <fullName evidence="2">Uncharacterized protein</fullName>
    </submittedName>
</protein>
<dbReference type="EMBL" id="HBEY01037809">
    <property type="protein sequence ID" value="CAD8614621.1"/>
    <property type="molecule type" value="Transcribed_RNA"/>
</dbReference>
<accession>A0A6T7J2Z2</accession>
<evidence type="ECO:0000313" key="2">
    <source>
        <dbReference type="EMBL" id="CAD8614621.1"/>
    </source>
</evidence>
<feature type="compositionally biased region" description="Basic and acidic residues" evidence="1">
    <location>
        <begin position="117"/>
        <end position="130"/>
    </location>
</feature>
<feature type="compositionally biased region" description="Acidic residues" evidence="1">
    <location>
        <begin position="107"/>
        <end position="116"/>
    </location>
</feature>
<proteinExistence type="predicted"/>
<feature type="region of interest" description="Disordered" evidence="1">
    <location>
        <begin position="93"/>
        <end position="130"/>
    </location>
</feature>
<feature type="compositionally biased region" description="Low complexity" evidence="1">
    <location>
        <begin position="93"/>
        <end position="104"/>
    </location>
</feature>
<sequence>MIRPHPAPLKPSISGEALRKAVRSAAAVPGVLRRRKDLMAVDSGSDCRSGCAADDTSVPAEHRCGVDEPTRAINMVRVTVSGCTVRVTVTWGPAAPGARPNAGGIASDEEHEEPEVATERVARECEERDP</sequence>
<evidence type="ECO:0000313" key="3">
    <source>
        <dbReference type="EMBL" id="CAD8614622.1"/>
    </source>
</evidence>
<dbReference type="EMBL" id="HBEY01037810">
    <property type="protein sequence ID" value="CAD8614622.1"/>
    <property type="molecule type" value="Transcribed_RNA"/>
</dbReference>